<dbReference type="AlphaFoldDB" id="A0A0K3ARQ5"/>
<organism evidence="8 9">
    <name type="scientific">Babesia microti (strain RI)</name>
    <dbReference type="NCBI Taxonomy" id="1133968"/>
    <lineage>
        <taxon>Eukaryota</taxon>
        <taxon>Sar</taxon>
        <taxon>Alveolata</taxon>
        <taxon>Apicomplexa</taxon>
        <taxon>Aconoidasida</taxon>
        <taxon>Piroplasmida</taxon>
        <taxon>Babesiidae</taxon>
        <taxon>Babesia</taxon>
    </lineage>
</organism>
<dbReference type="GO" id="GO:0000398">
    <property type="term" value="P:mRNA splicing, via spliceosome"/>
    <property type="evidence" value="ECO:0007669"/>
    <property type="project" value="UniProtKB-UniRule"/>
</dbReference>
<evidence type="ECO:0000256" key="6">
    <source>
        <dbReference type="ARBA" id="ARBA00023242"/>
    </source>
</evidence>
<evidence type="ECO:0000256" key="2">
    <source>
        <dbReference type="ARBA" id="ARBA00006164"/>
    </source>
</evidence>
<dbReference type="EMBL" id="LN871598">
    <property type="protein sequence ID" value="CTQ41135.1"/>
    <property type="molecule type" value="Genomic_DNA"/>
</dbReference>
<dbReference type="Proteomes" id="UP000002899">
    <property type="component" value="Chromosome III"/>
</dbReference>
<reference evidence="8 9" key="1">
    <citation type="journal article" date="2012" name="Nucleic Acids Res.">
        <title>Sequencing of the smallest Apicomplexan genome from the human pathogen Babesia microti.</title>
        <authorList>
            <person name="Cornillot E."/>
            <person name="Hadj-Kaddour K."/>
            <person name="Dassouli A."/>
            <person name="Noel B."/>
            <person name="Ranwez V."/>
            <person name="Vacherie B."/>
            <person name="Augagneur Y."/>
            <person name="Bres V."/>
            <person name="Duclos A."/>
            <person name="Randazzo S."/>
            <person name="Carcy B."/>
            <person name="Debierre-Grockiego F."/>
            <person name="Delbecq S."/>
            <person name="Moubri-Menage K."/>
            <person name="Shams-Eldin H."/>
            <person name="Usmani-Brown S."/>
            <person name="Bringaud F."/>
            <person name="Wincker P."/>
            <person name="Vivares C.P."/>
            <person name="Schwarz R.T."/>
            <person name="Schetters T.P."/>
            <person name="Krause P.J."/>
            <person name="Gorenflot A."/>
            <person name="Berry V."/>
            <person name="Barbe V."/>
            <person name="Ben Mamoun C."/>
        </authorList>
    </citation>
    <scope>NUCLEOTIDE SEQUENCE [LARGE SCALE GENOMIC DNA]</scope>
    <source>
        <strain evidence="8 9">RI</strain>
    </source>
</reference>
<evidence type="ECO:0000256" key="1">
    <source>
        <dbReference type="ARBA" id="ARBA00004123"/>
    </source>
</evidence>
<keyword evidence="6 7" id="KW-0539">Nucleus</keyword>
<keyword evidence="9" id="KW-1185">Reference proteome</keyword>
<keyword evidence="3 7" id="KW-0507">mRNA processing</keyword>
<dbReference type="GeneID" id="24425177"/>
<proteinExistence type="inferred from homology"/>
<dbReference type="InterPro" id="IPR005037">
    <property type="entry name" value="PRP38"/>
</dbReference>
<evidence type="ECO:0000313" key="8">
    <source>
        <dbReference type="EMBL" id="CTQ41135.1"/>
    </source>
</evidence>
<dbReference type="OrthoDB" id="190958at2759"/>
<dbReference type="VEuPathDB" id="PiroplasmaDB:BMR1_03g02675"/>
<sequence>MANRTDPLAHCIHGTNPQFLVSKIIRDKIYNSTYWKESCFGLTAESLIDRAVELKYVGSTITGSRQVSPFICLVLKLLQIQPEIEIVLEYIRNNDYKYLRVLGAYYLRLVGNSPEIYLNLEPLLADYRKIRIQDSNAKITITHIDEFIDRCLRDNTVLDIDLPPLTRREVLEESKLLLGPRKSPLDAELGLNSLCD</sequence>
<evidence type="ECO:0000256" key="4">
    <source>
        <dbReference type="ARBA" id="ARBA00022728"/>
    </source>
</evidence>
<keyword evidence="4 7" id="KW-0747">Spliceosome</keyword>
<gene>
    <name evidence="8" type="ORF">BMR1_03g02675</name>
</gene>
<comment type="similarity">
    <text evidence="2 7">Belongs to the PRP38 family.</text>
</comment>
<dbReference type="KEGG" id="bmic:BMR1_03g02675"/>
<keyword evidence="5 7" id="KW-0508">mRNA splicing</keyword>
<evidence type="ECO:0000313" key="9">
    <source>
        <dbReference type="Proteomes" id="UP000002899"/>
    </source>
</evidence>
<dbReference type="OMA" id="GEHFKYL"/>
<protein>
    <recommendedName>
        <fullName evidence="7">Pre-mRNA-splicing factor 38</fullName>
    </recommendedName>
</protein>
<dbReference type="PANTHER" id="PTHR23142">
    <property type="entry name" value="PRE-MRNA-SPLICING FACTOR 38A-RELATED"/>
    <property type="match status" value="1"/>
</dbReference>
<dbReference type="RefSeq" id="XP_012649146.1">
    <property type="nucleotide sequence ID" value="XM_012793692.1"/>
</dbReference>
<evidence type="ECO:0000256" key="3">
    <source>
        <dbReference type="ARBA" id="ARBA00022664"/>
    </source>
</evidence>
<comment type="subcellular location">
    <subcellularLocation>
        <location evidence="1 7">Nucleus</location>
    </subcellularLocation>
</comment>
<evidence type="ECO:0000256" key="5">
    <source>
        <dbReference type="ARBA" id="ARBA00023187"/>
    </source>
</evidence>
<accession>A0A0K3ARQ5</accession>
<name>A0A0K3ARQ5_BABMR</name>
<reference evidence="8 9" key="2">
    <citation type="journal article" date="2013" name="PLoS ONE">
        <title>Whole genome mapping and re-organization of the nuclear and mitochondrial genomes of Babesia microti isolates.</title>
        <authorList>
            <person name="Cornillot E."/>
            <person name="Dassouli A."/>
            <person name="Garg A."/>
            <person name="Pachikara N."/>
            <person name="Randazzo S."/>
            <person name="Depoix D."/>
            <person name="Carcy B."/>
            <person name="Delbecq S."/>
            <person name="Frutos R."/>
            <person name="Silva J.C."/>
            <person name="Sutton R."/>
            <person name="Krause P.J."/>
            <person name="Mamoun C.B."/>
        </authorList>
    </citation>
    <scope>NUCLEOTIDE SEQUENCE [LARGE SCALE GENOMIC DNA]</scope>
    <source>
        <strain evidence="8 9">RI</strain>
    </source>
</reference>
<reference evidence="8 9" key="3">
    <citation type="journal article" date="2016" name="Sci. Rep.">
        <title>Genome-wide diversity and gene expression profiling of Babesia microti isolates identify polymorphic genes that mediate host-pathogen interactions.</title>
        <authorList>
            <person name="Silva J.C."/>
            <person name="Cornillot E."/>
            <person name="McCracken C."/>
            <person name="Usmani-Brown S."/>
            <person name="Dwivedi A."/>
            <person name="Ifeonu O.O."/>
            <person name="Crabtree J."/>
            <person name="Gotia H.T."/>
            <person name="Virji A.Z."/>
            <person name="Reynes C."/>
            <person name="Colinge J."/>
            <person name="Kumar V."/>
            <person name="Lawres L."/>
            <person name="Pazzi J.E."/>
            <person name="Pablo J.V."/>
            <person name="Hung C."/>
            <person name="Brancato J."/>
            <person name="Kumari P."/>
            <person name="Orvis J."/>
            <person name="Tretina K."/>
            <person name="Chibucos M."/>
            <person name="Ott S."/>
            <person name="Sadzewicz L."/>
            <person name="Sengamalay N."/>
            <person name="Shetty A.C."/>
            <person name="Su Q."/>
            <person name="Tallon L."/>
            <person name="Fraser C.M."/>
            <person name="Frutos R."/>
            <person name="Molina D.M."/>
            <person name="Krause P.J."/>
            <person name="Ben Mamoun C."/>
        </authorList>
    </citation>
    <scope>NUCLEOTIDE SEQUENCE [LARGE SCALE GENOMIC DNA]</scope>
    <source>
        <strain evidence="8 9">RI</strain>
    </source>
</reference>
<dbReference type="GO" id="GO:0005681">
    <property type="term" value="C:spliceosomal complex"/>
    <property type="evidence" value="ECO:0007669"/>
    <property type="project" value="UniProtKB-KW"/>
</dbReference>
<evidence type="ECO:0000256" key="7">
    <source>
        <dbReference type="RuleBase" id="RU367025"/>
    </source>
</evidence>
<dbReference type="Pfam" id="PF03371">
    <property type="entry name" value="PRP38"/>
    <property type="match status" value="1"/>
</dbReference>
<comment type="function">
    <text evidence="7">Required for pre-mRNA splicing.</text>
</comment>